<proteinExistence type="predicted"/>
<dbReference type="EMBL" id="CP002584">
    <property type="protein sequence ID" value="ADZ77271.1"/>
    <property type="molecule type" value="Genomic_DNA"/>
</dbReference>
<protein>
    <submittedName>
        <fullName evidence="1">Uncharacterized protein</fullName>
    </submittedName>
</protein>
<sequence length="47" mass="5494">MKTSRLAIKKRVMVSYLKKRNVVIDNTTVTINPTTFGCEMRKELKYS</sequence>
<name>F4C9Y1_SPHS2</name>
<reference evidence="1" key="1">
    <citation type="submission" date="2011-03" db="EMBL/GenBank/DDBJ databases">
        <title>Complete sequence of Sphingobacterium sp. 21.</title>
        <authorList>
            <consortium name="US DOE Joint Genome Institute"/>
            <person name="Lucas S."/>
            <person name="Copeland A."/>
            <person name="Lapidus A."/>
            <person name="Cheng J.-F."/>
            <person name="Goodwin L."/>
            <person name="Pitluck S."/>
            <person name="Davenport K."/>
            <person name="Detter J.C."/>
            <person name="Han C."/>
            <person name="Tapia R."/>
            <person name="Land M."/>
            <person name="Hauser L."/>
            <person name="Kyrpides N."/>
            <person name="Ivanova N."/>
            <person name="Ovchinnikova G."/>
            <person name="Pagani I."/>
            <person name="Siebers A.K."/>
            <person name="Allgaier M."/>
            <person name="Thelen M.P."/>
            <person name="Hugenholtz P."/>
            <person name="Woyke T."/>
        </authorList>
    </citation>
    <scope>NUCLEOTIDE SEQUENCE</scope>
    <source>
        <strain evidence="1">21</strain>
    </source>
</reference>
<dbReference type="HOGENOM" id="CLU_3173321_0_0_10"/>
<evidence type="ECO:0000313" key="1">
    <source>
        <dbReference type="EMBL" id="ADZ77271.1"/>
    </source>
</evidence>
<accession>F4C9Y1</accession>
<gene>
    <name evidence="1" type="ordered locus">Sph21_0692</name>
</gene>
<organism evidence="1">
    <name type="scientific">Sphingobacterium sp. (strain 21)</name>
    <dbReference type="NCBI Taxonomy" id="743722"/>
    <lineage>
        <taxon>Bacteria</taxon>
        <taxon>Pseudomonadati</taxon>
        <taxon>Bacteroidota</taxon>
        <taxon>Sphingobacteriia</taxon>
        <taxon>Sphingobacteriales</taxon>
        <taxon>Sphingobacteriaceae</taxon>
        <taxon>Sphingobacterium</taxon>
    </lineage>
</organism>
<dbReference type="KEGG" id="shg:Sph21_0692"/>
<dbReference type="AlphaFoldDB" id="F4C9Y1"/>